<dbReference type="KEGG" id="dfg:B0537_05380"/>
<dbReference type="STRING" id="1833852.B0537_05380"/>
<reference evidence="2 3" key="1">
    <citation type="journal article" date="2016" name="Int. J. Syst. Evol. Microbiol.">
        <title>Desulfotomaculum ferrireducens sp. nov., a moderately thermophilic sulfate-reducing and dissimilatory Fe(III)-reducing bacterium isolated from compost.</title>
        <authorList>
            <person name="Yang G."/>
            <person name="Guo J."/>
            <person name="Zhuang L."/>
            <person name="Yuan Y."/>
            <person name="Zhou S."/>
        </authorList>
    </citation>
    <scope>NUCLEOTIDE SEQUENCE [LARGE SCALE GENOMIC DNA]</scope>
    <source>
        <strain evidence="2 3">GSS09</strain>
    </source>
</reference>
<dbReference type="InterPro" id="IPR036890">
    <property type="entry name" value="HATPase_C_sf"/>
</dbReference>
<dbReference type="AlphaFoldDB" id="A0A1S6IUW3"/>
<dbReference type="CDD" id="cd16936">
    <property type="entry name" value="HATPase_RsbW-like"/>
    <property type="match status" value="1"/>
</dbReference>
<name>A0A1S6IUW3_9FIRM</name>
<keyword evidence="3" id="KW-1185">Reference proteome</keyword>
<dbReference type="Pfam" id="PF13581">
    <property type="entry name" value="HATPase_c_2"/>
    <property type="match status" value="1"/>
</dbReference>
<dbReference type="OrthoDB" id="9767435at2"/>
<gene>
    <name evidence="2" type="ORF">B0537_05380</name>
</gene>
<proteinExistence type="predicted"/>
<dbReference type="Proteomes" id="UP000189464">
    <property type="component" value="Chromosome"/>
</dbReference>
<dbReference type="Gene3D" id="3.30.565.10">
    <property type="entry name" value="Histidine kinase-like ATPase, C-terminal domain"/>
    <property type="match status" value="1"/>
</dbReference>
<dbReference type="SUPFAM" id="SSF55874">
    <property type="entry name" value="ATPase domain of HSP90 chaperone/DNA topoisomerase II/histidine kinase"/>
    <property type="match status" value="1"/>
</dbReference>
<dbReference type="EMBL" id="CP019698">
    <property type="protein sequence ID" value="AQS58567.1"/>
    <property type="molecule type" value="Genomic_DNA"/>
</dbReference>
<sequence>MQKITGIREEEYCCPCSKINNEVVISELKELEISNDLFQLPAIVNQCLLNVTKRFGDIDLLKIGLHEILVNAIEHGNLEITSKEKQRIRETNQNYYNYTRQRGKLPKYLQRRVYITVARSLDKLVITIRDDGSGFDWVQEKKRINELSVDEYTPCGRGILMAQRAYDQVNFNQAGNAVELVKLAVEK</sequence>
<dbReference type="InterPro" id="IPR003594">
    <property type="entry name" value="HATPase_dom"/>
</dbReference>
<feature type="domain" description="Histidine kinase/HSP90-like ATPase" evidence="1">
    <location>
        <begin position="57"/>
        <end position="182"/>
    </location>
</feature>
<accession>A0A1S6IUW3</accession>
<protein>
    <recommendedName>
        <fullName evidence="1">Histidine kinase/HSP90-like ATPase domain-containing protein</fullName>
    </recommendedName>
</protein>
<evidence type="ECO:0000313" key="3">
    <source>
        <dbReference type="Proteomes" id="UP000189464"/>
    </source>
</evidence>
<organism evidence="2 3">
    <name type="scientific">Desulforamulus ferrireducens</name>
    <dbReference type="NCBI Taxonomy" id="1833852"/>
    <lineage>
        <taxon>Bacteria</taxon>
        <taxon>Bacillati</taxon>
        <taxon>Bacillota</taxon>
        <taxon>Clostridia</taxon>
        <taxon>Eubacteriales</taxon>
        <taxon>Peptococcaceae</taxon>
        <taxon>Desulforamulus</taxon>
    </lineage>
</organism>
<dbReference type="RefSeq" id="WP_077713521.1">
    <property type="nucleotide sequence ID" value="NZ_CP019698.1"/>
</dbReference>
<evidence type="ECO:0000259" key="1">
    <source>
        <dbReference type="Pfam" id="PF13581"/>
    </source>
</evidence>
<evidence type="ECO:0000313" key="2">
    <source>
        <dbReference type="EMBL" id="AQS58567.1"/>
    </source>
</evidence>